<keyword evidence="1" id="KW-0472">Membrane</keyword>
<proteinExistence type="predicted"/>
<reference evidence="3" key="1">
    <citation type="submission" date="2014-03" db="EMBL/GenBank/DDBJ databases">
        <authorList>
            <person name="Aksoy S."/>
            <person name="Warren W."/>
            <person name="Wilson R.K."/>
        </authorList>
    </citation>
    <scope>NUCLEOTIDE SEQUENCE [LARGE SCALE GENOMIC DNA]</scope>
    <source>
        <strain evidence="3">IAEA</strain>
    </source>
</reference>
<keyword evidence="3" id="KW-1185">Reference proteome</keyword>
<dbReference type="EnsemblMetazoa" id="GPAI023462-RA">
    <property type="protein sequence ID" value="GPAI023462-PA"/>
    <property type="gene ID" value="GPAI023462"/>
</dbReference>
<dbReference type="Proteomes" id="UP000092445">
    <property type="component" value="Unassembled WGS sequence"/>
</dbReference>
<evidence type="ECO:0000313" key="3">
    <source>
        <dbReference type="Proteomes" id="UP000092445"/>
    </source>
</evidence>
<keyword evidence="1" id="KW-1133">Transmembrane helix</keyword>
<reference evidence="2" key="2">
    <citation type="submission" date="2020-05" db="UniProtKB">
        <authorList>
            <consortium name="EnsemblMetazoa"/>
        </authorList>
    </citation>
    <scope>IDENTIFICATION</scope>
    <source>
        <strain evidence="2">IAEA</strain>
    </source>
</reference>
<dbReference type="VEuPathDB" id="VectorBase:GPAI023462"/>
<sequence length="106" mass="12259">MRFSEIIINVIMVAVNIAVSFAIELWFYFWCCSFCFCRRRYYYCCCAAMMTDKDNASMTTVQMKADYAASEVYSTASEPPPVSACYVYFLAYLSLIFLRKSIFQGP</sequence>
<feature type="transmembrane region" description="Helical" evidence="1">
    <location>
        <begin position="7"/>
        <end position="30"/>
    </location>
</feature>
<keyword evidence="1" id="KW-0812">Transmembrane</keyword>
<evidence type="ECO:0000256" key="1">
    <source>
        <dbReference type="SAM" id="Phobius"/>
    </source>
</evidence>
<evidence type="ECO:0000313" key="2">
    <source>
        <dbReference type="EnsemblMetazoa" id="GPAI023462-PA"/>
    </source>
</evidence>
<organism evidence="2 3">
    <name type="scientific">Glossina pallidipes</name>
    <name type="common">Tsetse fly</name>
    <dbReference type="NCBI Taxonomy" id="7398"/>
    <lineage>
        <taxon>Eukaryota</taxon>
        <taxon>Metazoa</taxon>
        <taxon>Ecdysozoa</taxon>
        <taxon>Arthropoda</taxon>
        <taxon>Hexapoda</taxon>
        <taxon>Insecta</taxon>
        <taxon>Pterygota</taxon>
        <taxon>Neoptera</taxon>
        <taxon>Endopterygota</taxon>
        <taxon>Diptera</taxon>
        <taxon>Brachycera</taxon>
        <taxon>Muscomorpha</taxon>
        <taxon>Hippoboscoidea</taxon>
        <taxon>Glossinidae</taxon>
        <taxon>Glossina</taxon>
    </lineage>
</organism>
<dbReference type="AlphaFoldDB" id="A0A1A9ZSB7"/>
<protein>
    <submittedName>
        <fullName evidence="2">Uncharacterized protein</fullName>
    </submittedName>
</protein>
<accession>A0A1A9ZSB7</accession>
<name>A0A1A9ZSB7_GLOPL</name>